<organism evidence="2 3">
    <name type="scientific">Mucuna pruriens</name>
    <name type="common">Velvet bean</name>
    <name type="synonym">Dolichos pruriens</name>
    <dbReference type="NCBI Taxonomy" id="157652"/>
    <lineage>
        <taxon>Eukaryota</taxon>
        <taxon>Viridiplantae</taxon>
        <taxon>Streptophyta</taxon>
        <taxon>Embryophyta</taxon>
        <taxon>Tracheophyta</taxon>
        <taxon>Spermatophyta</taxon>
        <taxon>Magnoliopsida</taxon>
        <taxon>eudicotyledons</taxon>
        <taxon>Gunneridae</taxon>
        <taxon>Pentapetalae</taxon>
        <taxon>rosids</taxon>
        <taxon>fabids</taxon>
        <taxon>Fabales</taxon>
        <taxon>Fabaceae</taxon>
        <taxon>Papilionoideae</taxon>
        <taxon>50 kb inversion clade</taxon>
        <taxon>NPAAA clade</taxon>
        <taxon>indigoferoid/millettioid clade</taxon>
        <taxon>Phaseoleae</taxon>
        <taxon>Mucuna</taxon>
    </lineage>
</organism>
<dbReference type="AlphaFoldDB" id="A0A371E3R4"/>
<protein>
    <submittedName>
        <fullName evidence="2">Uncharacterized protein</fullName>
    </submittedName>
</protein>
<dbReference type="EMBL" id="QJKJ01016663">
    <property type="protein sequence ID" value="RDX60678.1"/>
    <property type="molecule type" value="Genomic_DNA"/>
</dbReference>
<accession>A0A371E3R4</accession>
<sequence>MEQKVTLKPLSPREMSEESKKKSDKTESPKEKILKSKSAKNEKKGGNKKLVKEFGSDIHIEEAFESHHPKASMPLEDALTLVPTKTLAYLYGHIWSFRHIWPLEPLMLLDAFGTFGQHLELLDDRSFGSCLSPFRAGPLDDTW</sequence>
<feature type="non-terminal residue" evidence="2">
    <location>
        <position position="1"/>
    </location>
</feature>
<keyword evidence="3" id="KW-1185">Reference proteome</keyword>
<reference evidence="2" key="1">
    <citation type="submission" date="2018-05" db="EMBL/GenBank/DDBJ databases">
        <title>Draft genome of Mucuna pruriens seed.</title>
        <authorList>
            <person name="Nnadi N.E."/>
            <person name="Vos R."/>
            <person name="Hasami M.H."/>
            <person name="Devisetty U.K."/>
            <person name="Aguiy J.C."/>
        </authorList>
    </citation>
    <scope>NUCLEOTIDE SEQUENCE [LARGE SCALE GENOMIC DNA]</scope>
    <source>
        <strain evidence="2">JCA_2017</strain>
    </source>
</reference>
<gene>
    <name evidence="2" type="ORF">CR513_61160</name>
</gene>
<comment type="caution">
    <text evidence="2">The sequence shown here is derived from an EMBL/GenBank/DDBJ whole genome shotgun (WGS) entry which is preliminary data.</text>
</comment>
<proteinExistence type="predicted"/>
<feature type="non-terminal residue" evidence="2">
    <location>
        <position position="143"/>
    </location>
</feature>
<feature type="region of interest" description="Disordered" evidence="1">
    <location>
        <begin position="1"/>
        <end position="48"/>
    </location>
</feature>
<name>A0A371E3R4_MUCPR</name>
<evidence type="ECO:0000313" key="2">
    <source>
        <dbReference type="EMBL" id="RDX60678.1"/>
    </source>
</evidence>
<feature type="compositionally biased region" description="Basic and acidic residues" evidence="1">
    <location>
        <begin position="14"/>
        <end position="48"/>
    </location>
</feature>
<dbReference type="Proteomes" id="UP000257109">
    <property type="component" value="Unassembled WGS sequence"/>
</dbReference>
<evidence type="ECO:0000313" key="3">
    <source>
        <dbReference type="Proteomes" id="UP000257109"/>
    </source>
</evidence>
<evidence type="ECO:0000256" key="1">
    <source>
        <dbReference type="SAM" id="MobiDB-lite"/>
    </source>
</evidence>